<evidence type="ECO:0000256" key="1">
    <source>
        <dbReference type="HAMAP-Rule" id="MF_02066"/>
    </source>
</evidence>
<reference evidence="4 5" key="1">
    <citation type="journal article" date="2015" name="Genome Announc.">
        <title>Draft Genome Sequences of Marine Isolates of Thalassomonas viridans and Thalassomonas actiniarum.</title>
        <authorList>
            <person name="Olonade I."/>
            <person name="van Zyl L.J."/>
            <person name="Trindade M."/>
        </authorList>
    </citation>
    <scope>NUCLEOTIDE SEQUENCE [LARGE SCALE GENOMIC DNA]</scope>
    <source>
        <strain evidence="4 5">A5K-106</strain>
    </source>
</reference>
<dbReference type="Pfam" id="PF16331">
    <property type="entry name" value="TolA_bind_tri"/>
    <property type="match status" value="1"/>
</dbReference>
<dbReference type="Pfam" id="PF09976">
    <property type="entry name" value="TPR_21"/>
    <property type="match status" value="1"/>
</dbReference>
<keyword evidence="1" id="KW-0175">Coiled coil</keyword>
<organism evidence="4 5">
    <name type="scientific">Thalassomonas actiniarum</name>
    <dbReference type="NCBI Taxonomy" id="485447"/>
    <lineage>
        <taxon>Bacteria</taxon>
        <taxon>Pseudomonadati</taxon>
        <taxon>Pseudomonadota</taxon>
        <taxon>Gammaproteobacteria</taxon>
        <taxon>Alteromonadales</taxon>
        <taxon>Colwelliaceae</taxon>
        <taxon>Thalassomonas</taxon>
    </lineage>
</organism>
<dbReference type="GO" id="GO:0043093">
    <property type="term" value="P:FtsZ-dependent cytokinesis"/>
    <property type="evidence" value="ECO:0007669"/>
    <property type="project" value="UniProtKB-UniRule"/>
</dbReference>
<feature type="domain" description="Ancillary SecYEG translocon subunit/Cell division coordinator CpoB TPR" evidence="2">
    <location>
        <begin position="154"/>
        <end position="241"/>
    </location>
</feature>
<evidence type="ECO:0000313" key="5">
    <source>
        <dbReference type="Proteomes" id="UP000032568"/>
    </source>
</evidence>
<proteinExistence type="inferred from homology"/>
<keyword evidence="5" id="KW-1185">Reference proteome</keyword>
<gene>
    <name evidence="4" type="primary">ybgF</name>
    <name evidence="1" type="synonym">cpoB</name>
    <name evidence="4" type="ORF">SG35_018835</name>
</gene>
<dbReference type="SMART" id="SM00028">
    <property type="entry name" value="TPR"/>
    <property type="match status" value="2"/>
</dbReference>
<name>A0AAE9YL64_9GAMM</name>
<evidence type="ECO:0000259" key="2">
    <source>
        <dbReference type="Pfam" id="PF09976"/>
    </source>
</evidence>
<dbReference type="InterPro" id="IPR011990">
    <property type="entry name" value="TPR-like_helical_dom_sf"/>
</dbReference>
<dbReference type="GO" id="GO:0070206">
    <property type="term" value="P:protein trimerization"/>
    <property type="evidence" value="ECO:0007669"/>
    <property type="project" value="InterPro"/>
</dbReference>
<dbReference type="Gene3D" id="1.25.40.10">
    <property type="entry name" value="Tetratricopeptide repeat domain"/>
    <property type="match status" value="1"/>
</dbReference>
<accession>A0AAE9YL64</accession>
<keyword evidence="1" id="KW-0732">Signal</keyword>
<dbReference type="InterPro" id="IPR019734">
    <property type="entry name" value="TPR_rpt"/>
</dbReference>
<feature type="coiled-coil region" evidence="1">
    <location>
        <begin position="56"/>
        <end position="87"/>
    </location>
</feature>
<dbReference type="InterPro" id="IPR032519">
    <property type="entry name" value="YbgF_tri"/>
</dbReference>
<sequence length="269" mass="29942" precursor="true">MKLNNVLLGMMLTAGTSTVFAADPAPVFDVNAGQSGATSQSSSLPPGSVSEKMAHLERKLEARNRAQVRIQQQLDELQTEVNEIRGATELHTHQLTQVLERQRELYQELDRRVSEALKPANQVPASIVATDSGNQGQVNYSSDLTENEAYDHAVNLVLKDKKYQQAITEFGNFNKKYPNSSYAANAHYWLGQLLFNKGDLDKAKQEFDIVVNQHKGSNKRADAMLKLAMVAQKQNNKSRAVVLYRQLIEEYPTSTAAQLAQPRLDSLAQ</sequence>
<keyword evidence="1" id="KW-0574">Periplasm</keyword>
<dbReference type="InterPro" id="IPR018704">
    <property type="entry name" value="SecYEG/CpoB_TPR"/>
</dbReference>
<dbReference type="Gene3D" id="1.20.5.110">
    <property type="match status" value="1"/>
</dbReference>
<keyword evidence="1" id="KW-0131">Cell cycle</keyword>
<keyword evidence="1" id="KW-0132">Cell division</keyword>
<evidence type="ECO:0000313" key="4">
    <source>
        <dbReference type="EMBL" id="WDD97365.1"/>
    </source>
</evidence>
<dbReference type="RefSeq" id="WP_053043126.1">
    <property type="nucleotide sequence ID" value="NZ_CP059735.1"/>
</dbReference>
<dbReference type="SUPFAM" id="SSF48452">
    <property type="entry name" value="TPR-like"/>
    <property type="match status" value="1"/>
</dbReference>
<comment type="subcellular location">
    <subcellularLocation>
        <location evidence="1">Periplasm</location>
    </subcellularLocation>
</comment>
<dbReference type="InterPro" id="IPR034706">
    <property type="entry name" value="CpoB"/>
</dbReference>
<protein>
    <recommendedName>
        <fullName evidence="1">Cell division coordinator CpoB</fullName>
    </recommendedName>
</protein>
<feature type="signal peptide" evidence="1">
    <location>
        <begin position="1"/>
        <end position="21"/>
    </location>
</feature>
<dbReference type="HAMAP" id="MF_02066">
    <property type="entry name" value="CpoB"/>
    <property type="match status" value="1"/>
</dbReference>
<reference evidence="4 5" key="2">
    <citation type="journal article" date="2022" name="Mar. Drugs">
        <title>Bioassay-Guided Fractionation Leads to the Detection of Cholic Acid Generated by the Rare Thalassomonas sp.</title>
        <authorList>
            <person name="Pheiffer F."/>
            <person name="Schneider Y.K."/>
            <person name="Hansen E.H."/>
            <person name="Andersen J.H."/>
            <person name="Isaksson J."/>
            <person name="Busche T."/>
            <person name="R C."/>
            <person name="Kalinowski J."/>
            <person name="Zyl L.V."/>
            <person name="Trindade M."/>
        </authorList>
    </citation>
    <scope>NUCLEOTIDE SEQUENCE [LARGE SCALE GENOMIC DNA]</scope>
    <source>
        <strain evidence="4 5">A5K-106</strain>
    </source>
</reference>
<feature type="domain" description="YbgF trimerisation" evidence="3">
    <location>
        <begin position="48"/>
        <end position="119"/>
    </location>
</feature>
<comment type="function">
    <text evidence="1">Mediates coordination of peptidoglycan synthesis and outer membrane constriction during cell division.</text>
</comment>
<evidence type="ECO:0000259" key="3">
    <source>
        <dbReference type="Pfam" id="PF16331"/>
    </source>
</evidence>
<dbReference type="AlphaFoldDB" id="A0AAE9YL64"/>
<dbReference type="KEGG" id="tact:SG35_018835"/>
<dbReference type="GO" id="GO:0030288">
    <property type="term" value="C:outer membrane-bounded periplasmic space"/>
    <property type="evidence" value="ECO:0007669"/>
    <property type="project" value="UniProtKB-UniRule"/>
</dbReference>
<dbReference type="NCBIfam" id="TIGR02795">
    <property type="entry name" value="tol_pal_ybgF"/>
    <property type="match status" value="1"/>
</dbReference>
<feature type="chain" id="PRO_5041757681" description="Cell division coordinator CpoB" evidence="1">
    <location>
        <begin position="22"/>
        <end position="269"/>
    </location>
</feature>
<dbReference type="Proteomes" id="UP000032568">
    <property type="component" value="Chromosome"/>
</dbReference>
<dbReference type="InterPro" id="IPR014162">
    <property type="entry name" value="CpoB_C"/>
</dbReference>
<comment type="similarity">
    <text evidence="1">Belongs to the CpoB family.</text>
</comment>
<dbReference type="EMBL" id="CP059735">
    <property type="protein sequence ID" value="WDD97365.1"/>
    <property type="molecule type" value="Genomic_DNA"/>
</dbReference>